<dbReference type="GO" id="GO:0004672">
    <property type="term" value="F:protein kinase activity"/>
    <property type="evidence" value="ECO:0007669"/>
    <property type="project" value="InterPro"/>
</dbReference>
<dbReference type="PANTHER" id="PTHR10566:SF119">
    <property type="entry name" value="OS04G0640500 PROTEIN"/>
    <property type="match status" value="1"/>
</dbReference>
<dbReference type="Proteomes" id="UP000195402">
    <property type="component" value="Unassembled WGS sequence"/>
</dbReference>
<dbReference type="InterPro" id="IPR000719">
    <property type="entry name" value="Prot_kinase_dom"/>
</dbReference>
<dbReference type="InParanoid" id="A0A200QCF4"/>
<dbReference type="GO" id="GO:0005524">
    <property type="term" value="F:ATP binding"/>
    <property type="evidence" value="ECO:0007669"/>
    <property type="project" value="InterPro"/>
</dbReference>
<organism evidence="3 4">
    <name type="scientific">Macleaya cordata</name>
    <name type="common">Five-seeded plume-poppy</name>
    <name type="synonym">Bocconia cordata</name>
    <dbReference type="NCBI Taxonomy" id="56857"/>
    <lineage>
        <taxon>Eukaryota</taxon>
        <taxon>Viridiplantae</taxon>
        <taxon>Streptophyta</taxon>
        <taxon>Embryophyta</taxon>
        <taxon>Tracheophyta</taxon>
        <taxon>Spermatophyta</taxon>
        <taxon>Magnoliopsida</taxon>
        <taxon>Ranunculales</taxon>
        <taxon>Papaveraceae</taxon>
        <taxon>Papaveroideae</taxon>
        <taxon>Macleaya</taxon>
    </lineage>
</organism>
<comment type="similarity">
    <text evidence="1">Belongs to the protein kinase superfamily. ADCK protein kinase family.</text>
</comment>
<dbReference type="InterPro" id="IPR004147">
    <property type="entry name" value="ABC1_dom"/>
</dbReference>
<keyword evidence="3" id="KW-0808">Transferase</keyword>
<dbReference type="STRING" id="56857.A0A200QCF4"/>
<comment type="caution">
    <text evidence="3">The sequence shown here is derived from an EMBL/GenBank/DDBJ whole genome shotgun (WGS) entry which is preliminary data.</text>
</comment>
<dbReference type="EMBL" id="MVGT01002360">
    <property type="protein sequence ID" value="OVA08102.1"/>
    <property type="molecule type" value="Genomic_DNA"/>
</dbReference>
<dbReference type="PANTHER" id="PTHR10566">
    <property type="entry name" value="CHAPERONE-ACTIVITY OF BC1 COMPLEX CABC1 -RELATED"/>
    <property type="match status" value="1"/>
</dbReference>
<evidence type="ECO:0000256" key="1">
    <source>
        <dbReference type="ARBA" id="ARBA00009670"/>
    </source>
</evidence>
<protein>
    <submittedName>
        <fullName evidence="3">Protein kinase domain</fullName>
    </submittedName>
</protein>
<dbReference type="CDD" id="cd05121">
    <property type="entry name" value="ABC1_ADCK3-like"/>
    <property type="match status" value="1"/>
</dbReference>
<feature type="domain" description="Protein kinase" evidence="2">
    <location>
        <begin position="209"/>
        <end position="530"/>
    </location>
</feature>
<name>A0A200QCF4_MACCD</name>
<gene>
    <name evidence="3" type="ORF">BVC80_339g23</name>
</gene>
<reference evidence="3 4" key="1">
    <citation type="journal article" date="2017" name="Mol. Plant">
        <title>The Genome of Medicinal Plant Macleaya cordata Provides New Insights into Benzylisoquinoline Alkaloids Metabolism.</title>
        <authorList>
            <person name="Liu X."/>
            <person name="Liu Y."/>
            <person name="Huang P."/>
            <person name="Ma Y."/>
            <person name="Qing Z."/>
            <person name="Tang Q."/>
            <person name="Cao H."/>
            <person name="Cheng P."/>
            <person name="Zheng Y."/>
            <person name="Yuan Z."/>
            <person name="Zhou Y."/>
            <person name="Liu J."/>
            <person name="Tang Z."/>
            <person name="Zhuo Y."/>
            <person name="Zhang Y."/>
            <person name="Yu L."/>
            <person name="Huang J."/>
            <person name="Yang P."/>
            <person name="Peng Q."/>
            <person name="Zhang J."/>
            <person name="Jiang W."/>
            <person name="Zhang Z."/>
            <person name="Lin K."/>
            <person name="Ro D.K."/>
            <person name="Chen X."/>
            <person name="Xiong X."/>
            <person name="Shang Y."/>
            <person name="Huang S."/>
            <person name="Zeng J."/>
        </authorList>
    </citation>
    <scope>NUCLEOTIDE SEQUENCE [LARGE SCALE GENOMIC DNA]</scope>
    <source>
        <strain evidence="4">cv. BLH2017</strain>
        <tissue evidence="3">Root</tissue>
    </source>
</reference>
<sequence>MFMVLPPFSHPLPANFKINNRFPKLYPHLSSPESDAYRRNSHRIPAFYRFRFSKIPPVLAVNRDIDTFTKYSGYVFESNNSDAEVLVEYDSSKIAAIYRRKPFLLLRRLLQVGTTVGRWFVLRYVDNVVGRSDEMFKVRAAELRKILVELGPAFVKIAQAVSSRPDVIPPAYLDELSLLQDRITPFSSAVAFDTIEKELGVPINMIFSEISPEPIAAASLGQVYKAKLRNSGEVVAVKVQRPGVQAAISLDIFILRFLAGLVRRAAKFNTDLPAVVDEWASSLFREMDYREEAKNGLKFRQLYGSLKDVFVPEMYLGQSSRRVLIMEWVEGEKLSEVKDLYLIEVGVYCSLSQLLEYGFYHADPHPGNLLRTYDGKLAYLDFGMMGEFRQELRDGFIEACLHLVNRDFDALAKDFVTLGLLPPTAEKDAVTKALTDVFQNAVNKGVRNISFGDLSGNLGRTMYKFKFQIPSYFSLVIRSLAVLEGIAISFNPNYKVLSSSYPWIARRVLTDSSPQLRSSLQALLYEDGVFRIDRLESLLTESLRAKTEKALVEGEAEGTDSRVVVKQILSFTLTEKGTFVREILLQELAKGLDALGLAALDSVTSAATSRLPFAAPVSSISMDDEDIINLRNLNHLMHLLSGFQKNQNSRTGVEDVNSYKNQGSSNEEASLLNQLESVQEILPNLSVILELPPESQQQLLLLPADLVGRLASRLTARTIRRFFL</sequence>
<dbReference type="SUPFAM" id="SSF56112">
    <property type="entry name" value="Protein kinase-like (PK-like)"/>
    <property type="match status" value="1"/>
</dbReference>
<dbReference type="InterPro" id="IPR011009">
    <property type="entry name" value="Kinase-like_dom_sf"/>
</dbReference>
<dbReference type="FunCoup" id="A0A200QCF4">
    <property type="interactions" value="377"/>
</dbReference>
<dbReference type="Gene3D" id="1.10.510.10">
    <property type="entry name" value="Transferase(Phosphotransferase) domain 1"/>
    <property type="match status" value="1"/>
</dbReference>
<dbReference type="AlphaFoldDB" id="A0A200QCF4"/>
<evidence type="ECO:0000259" key="2">
    <source>
        <dbReference type="PROSITE" id="PS50011"/>
    </source>
</evidence>
<evidence type="ECO:0000313" key="3">
    <source>
        <dbReference type="EMBL" id="OVA08102.1"/>
    </source>
</evidence>
<dbReference type="InterPro" id="IPR050154">
    <property type="entry name" value="UbiB_kinase"/>
</dbReference>
<dbReference type="OrthoDB" id="427480at2759"/>
<evidence type="ECO:0000313" key="4">
    <source>
        <dbReference type="Proteomes" id="UP000195402"/>
    </source>
</evidence>
<dbReference type="OMA" id="AFNMIED"/>
<keyword evidence="4" id="KW-1185">Reference proteome</keyword>
<keyword evidence="3" id="KW-0418">Kinase</keyword>
<proteinExistence type="inferred from homology"/>
<accession>A0A200QCF4</accession>
<dbReference type="Pfam" id="PF03109">
    <property type="entry name" value="ABC1"/>
    <property type="match status" value="1"/>
</dbReference>
<dbReference type="PROSITE" id="PS50011">
    <property type="entry name" value="PROTEIN_KINASE_DOM"/>
    <property type="match status" value="1"/>
</dbReference>